<dbReference type="InterPro" id="IPR036388">
    <property type="entry name" value="WH-like_DNA-bd_sf"/>
</dbReference>
<evidence type="ECO:0000313" key="8">
    <source>
        <dbReference type="EMBL" id="KAB0495998.1"/>
    </source>
</evidence>
<dbReference type="InterPro" id="IPR029016">
    <property type="entry name" value="GAF-like_dom_sf"/>
</dbReference>
<keyword evidence="1" id="KW-0805">Transcription regulation</keyword>
<evidence type="ECO:0000259" key="6">
    <source>
        <dbReference type="PROSITE" id="PS51077"/>
    </source>
</evidence>
<evidence type="ECO:0000256" key="4">
    <source>
        <dbReference type="ARBA" id="ARBA00040379"/>
    </source>
</evidence>
<protein>
    <recommendedName>
        <fullName evidence="4">HTH-type transcriptional repressor AllR</fullName>
    </recommendedName>
    <alternativeName>
        <fullName evidence="5">Negative regulator of allantoin and glyoxylate utilization operons</fullName>
    </alternativeName>
</protein>
<dbReference type="GO" id="GO:0003677">
    <property type="term" value="F:DNA binding"/>
    <property type="evidence" value="ECO:0007669"/>
    <property type="project" value="UniProtKB-KW"/>
</dbReference>
<keyword evidence="3" id="KW-0804">Transcription</keyword>
<dbReference type="AlphaFoldDB" id="A0A1H1Z5Z3"/>
<gene>
    <name evidence="8" type="ORF">F7R14_30350</name>
    <name evidence="9" type="ORF">SAMN04490191_3800</name>
</gene>
<evidence type="ECO:0000256" key="5">
    <source>
        <dbReference type="ARBA" id="ARBA00042627"/>
    </source>
</evidence>
<dbReference type="Proteomes" id="UP000434925">
    <property type="component" value="Unassembled WGS sequence"/>
</dbReference>
<evidence type="ECO:0000313" key="11">
    <source>
        <dbReference type="Proteomes" id="UP000434925"/>
    </source>
</evidence>
<dbReference type="EMBL" id="LT629746">
    <property type="protein sequence ID" value="SDT29037.1"/>
    <property type="molecule type" value="Genomic_DNA"/>
</dbReference>
<dbReference type="InterPro" id="IPR014757">
    <property type="entry name" value="Tscrpt_reg_IclR_C"/>
</dbReference>
<dbReference type="Pfam" id="PF01614">
    <property type="entry name" value="IclR_C"/>
    <property type="match status" value="1"/>
</dbReference>
<evidence type="ECO:0000256" key="2">
    <source>
        <dbReference type="ARBA" id="ARBA00023125"/>
    </source>
</evidence>
<dbReference type="InterPro" id="IPR050707">
    <property type="entry name" value="HTH_MetabolicPath_Reg"/>
</dbReference>
<dbReference type="SMART" id="SM00346">
    <property type="entry name" value="HTH_ICLR"/>
    <property type="match status" value="1"/>
</dbReference>
<dbReference type="Gene3D" id="1.10.10.10">
    <property type="entry name" value="Winged helix-like DNA-binding domain superfamily/Winged helix DNA-binding domain"/>
    <property type="match status" value="1"/>
</dbReference>
<accession>A0A1H1Z5Z3</accession>
<proteinExistence type="predicted"/>
<dbReference type="GO" id="GO:0003700">
    <property type="term" value="F:DNA-binding transcription factor activity"/>
    <property type="evidence" value="ECO:0007669"/>
    <property type="project" value="TreeGrafter"/>
</dbReference>
<dbReference type="PANTHER" id="PTHR30136">
    <property type="entry name" value="HELIX-TURN-HELIX TRANSCRIPTIONAL REGULATOR, ICLR FAMILY"/>
    <property type="match status" value="1"/>
</dbReference>
<dbReference type="Gene3D" id="3.30.450.40">
    <property type="match status" value="1"/>
</dbReference>
<organism evidence="9 10">
    <name type="scientific">Pseudomonas lini</name>
    <dbReference type="NCBI Taxonomy" id="163011"/>
    <lineage>
        <taxon>Bacteria</taxon>
        <taxon>Pseudomonadati</taxon>
        <taxon>Pseudomonadota</taxon>
        <taxon>Gammaproteobacteria</taxon>
        <taxon>Pseudomonadales</taxon>
        <taxon>Pseudomonadaceae</taxon>
        <taxon>Pseudomonas</taxon>
    </lineage>
</organism>
<evidence type="ECO:0000313" key="10">
    <source>
        <dbReference type="Proteomes" id="UP000182814"/>
    </source>
</evidence>
<dbReference type="GO" id="GO:0045892">
    <property type="term" value="P:negative regulation of DNA-templated transcription"/>
    <property type="evidence" value="ECO:0007669"/>
    <property type="project" value="TreeGrafter"/>
</dbReference>
<dbReference type="PROSITE" id="PS51078">
    <property type="entry name" value="ICLR_ED"/>
    <property type="match status" value="1"/>
</dbReference>
<dbReference type="EMBL" id="VZPO01000018">
    <property type="protein sequence ID" value="KAB0495998.1"/>
    <property type="molecule type" value="Genomic_DNA"/>
</dbReference>
<reference evidence="8 11" key="3">
    <citation type="submission" date="2019-09" db="EMBL/GenBank/DDBJ databases">
        <title>Draft genome sequences of 48 bacterial type strains from the CCUG.</title>
        <authorList>
            <person name="Tunovic T."/>
            <person name="Pineiro-Iglesias B."/>
            <person name="Unosson C."/>
            <person name="Inganas E."/>
            <person name="Ohlen M."/>
            <person name="Cardew S."/>
            <person name="Jensie-Markopoulos S."/>
            <person name="Salva-Serra F."/>
            <person name="Jaen-Luchoro D."/>
            <person name="Karlsson R."/>
            <person name="Svensson-Stadler L."/>
            <person name="Chun J."/>
            <person name="Moore E."/>
        </authorList>
    </citation>
    <scope>NUCLEOTIDE SEQUENCE [LARGE SCALE GENOMIC DNA]</scope>
    <source>
        <strain evidence="8 11">CCUG 51522</strain>
    </source>
</reference>
<dbReference type="SUPFAM" id="SSF55781">
    <property type="entry name" value="GAF domain-like"/>
    <property type="match status" value="1"/>
</dbReference>
<evidence type="ECO:0000313" key="9">
    <source>
        <dbReference type="EMBL" id="SDT29037.1"/>
    </source>
</evidence>
<dbReference type="RefSeq" id="WP_053078266.1">
    <property type="nucleotide sequence ID" value="NZ_JYLB01000001.1"/>
</dbReference>
<dbReference type="PANTHER" id="PTHR30136:SF24">
    <property type="entry name" value="HTH-TYPE TRANSCRIPTIONAL REPRESSOR ALLR"/>
    <property type="match status" value="1"/>
</dbReference>
<feature type="domain" description="HTH iclR-type" evidence="6">
    <location>
        <begin position="25"/>
        <end position="86"/>
    </location>
</feature>
<sequence length="275" mass="30439">MDIEALQGENPAIEDEREEHARDGASSLTKMLSILDLFSSNQAVLSTTAIIEALETSRSTGYRYIKALHSAGLLSTVGNGNYVLGSRIIELDLQIRNTDPLLQASKGVLEELVDTIGHSALLCTAFRDSVLCIREHRAPLSPENRFRRGQRRPLFQGAVSKVILAYFPHHRLKSLYSRAQPDIQRAGLGDTWEEFRSTLSKIKKDGYLITKGEFNPGVYGVAAPIINESNIVLGSIGVAWDEKERRDVDVKRAVVSVKRAAREISSRLAQAEVNI</sequence>
<reference evidence="9" key="1">
    <citation type="submission" date="2016-10" db="EMBL/GenBank/DDBJ databases">
        <authorList>
            <person name="de Groot N.N."/>
        </authorList>
    </citation>
    <scope>NUCLEOTIDE SEQUENCE [LARGE SCALE GENOMIC DNA]</scope>
    <source>
        <strain evidence="9">BS3782</strain>
    </source>
</reference>
<dbReference type="SUPFAM" id="SSF46785">
    <property type="entry name" value="Winged helix' DNA-binding domain"/>
    <property type="match status" value="1"/>
</dbReference>
<dbReference type="InterPro" id="IPR005471">
    <property type="entry name" value="Tscrpt_reg_IclR_N"/>
</dbReference>
<reference evidence="10" key="2">
    <citation type="submission" date="2016-10" db="EMBL/GenBank/DDBJ databases">
        <authorList>
            <person name="Varghese N."/>
            <person name="Submissions S."/>
        </authorList>
    </citation>
    <scope>NUCLEOTIDE SEQUENCE [LARGE SCALE GENOMIC DNA]</scope>
    <source>
        <strain evidence="10">BS3782</strain>
    </source>
</reference>
<dbReference type="Pfam" id="PF09339">
    <property type="entry name" value="HTH_IclR"/>
    <property type="match status" value="1"/>
</dbReference>
<keyword evidence="2 9" id="KW-0238">DNA-binding</keyword>
<feature type="domain" description="IclR-ED" evidence="7">
    <location>
        <begin position="87"/>
        <end position="270"/>
    </location>
</feature>
<evidence type="ECO:0000256" key="3">
    <source>
        <dbReference type="ARBA" id="ARBA00023163"/>
    </source>
</evidence>
<evidence type="ECO:0000259" key="7">
    <source>
        <dbReference type="PROSITE" id="PS51078"/>
    </source>
</evidence>
<dbReference type="Proteomes" id="UP000182814">
    <property type="component" value="Chromosome I"/>
</dbReference>
<evidence type="ECO:0000256" key="1">
    <source>
        <dbReference type="ARBA" id="ARBA00023015"/>
    </source>
</evidence>
<dbReference type="PROSITE" id="PS51077">
    <property type="entry name" value="HTH_ICLR"/>
    <property type="match status" value="1"/>
</dbReference>
<keyword evidence="10" id="KW-1185">Reference proteome</keyword>
<dbReference type="InterPro" id="IPR036390">
    <property type="entry name" value="WH_DNA-bd_sf"/>
</dbReference>
<name>A0A1H1Z5Z3_9PSED</name>